<comment type="function">
    <text evidence="6">Clathrin is the major protein of the polyhedral coat of coated pits and vesicles.</text>
</comment>
<dbReference type="STRING" id="425265.A8PXH5"/>
<keyword evidence="5 6" id="KW-0968">Cytoplasmic vesicle</keyword>
<dbReference type="GO" id="GO:0030132">
    <property type="term" value="C:clathrin coat of coated pit"/>
    <property type="evidence" value="ECO:0007669"/>
    <property type="project" value="InterPro"/>
</dbReference>
<feature type="compositionally biased region" description="Basic and acidic residues" evidence="8">
    <location>
        <begin position="142"/>
        <end position="157"/>
    </location>
</feature>
<dbReference type="PANTHER" id="PTHR10639:SF7">
    <property type="entry name" value="CLATHRIN LIGHT CHAIN"/>
    <property type="match status" value="1"/>
</dbReference>
<feature type="region of interest" description="Disordered" evidence="8">
    <location>
        <begin position="63"/>
        <end position="185"/>
    </location>
</feature>
<protein>
    <recommendedName>
        <fullName evidence="6">Clathrin light chain</fullName>
    </recommendedName>
</protein>
<evidence type="ECO:0000256" key="7">
    <source>
        <dbReference type="SAM" id="Coils"/>
    </source>
</evidence>
<dbReference type="OMA" id="QEFPAID"/>
<proteinExistence type="inferred from homology"/>
<comment type="subcellular location">
    <subcellularLocation>
        <location evidence="1 6">Cytoplasmic vesicle membrane</location>
        <topology evidence="1 6">Peripheral membrane protein</topology>
        <orientation evidence="1 6">Cytoplasmic side</orientation>
    </subcellularLocation>
    <subcellularLocation>
        <location evidence="6">Membrane</location>
        <location evidence="6">Coated pit</location>
        <topology evidence="6">Peripheral membrane protein</topology>
        <orientation evidence="6">Cytoplasmic side</orientation>
    </subcellularLocation>
    <text evidence="6">Cytoplasmic face of coated pits and vesicles.</text>
</comment>
<organism evidence="9 10">
    <name type="scientific">Malassezia globosa (strain ATCC MYA-4612 / CBS 7966)</name>
    <name type="common">Dandruff-associated fungus</name>
    <dbReference type="NCBI Taxonomy" id="425265"/>
    <lineage>
        <taxon>Eukaryota</taxon>
        <taxon>Fungi</taxon>
        <taxon>Dikarya</taxon>
        <taxon>Basidiomycota</taxon>
        <taxon>Ustilaginomycotina</taxon>
        <taxon>Malasseziomycetes</taxon>
        <taxon>Malasseziales</taxon>
        <taxon>Malasseziaceae</taxon>
        <taxon>Malassezia</taxon>
    </lineage>
</organism>
<keyword evidence="4 6" id="KW-0168">Coated pit</keyword>
<keyword evidence="3 6" id="KW-0472">Membrane</keyword>
<evidence type="ECO:0000313" key="9">
    <source>
        <dbReference type="EMBL" id="EDP44051.1"/>
    </source>
</evidence>
<evidence type="ECO:0000256" key="1">
    <source>
        <dbReference type="ARBA" id="ARBA00004180"/>
    </source>
</evidence>
<dbReference type="EMBL" id="AAYY01000004">
    <property type="protein sequence ID" value="EDP44051.1"/>
    <property type="molecule type" value="Genomic_DNA"/>
</dbReference>
<evidence type="ECO:0000256" key="8">
    <source>
        <dbReference type="SAM" id="MobiDB-lite"/>
    </source>
</evidence>
<comment type="caution">
    <text evidence="9">The sequence shown here is derived from an EMBL/GenBank/DDBJ whole genome shotgun (WGS) entry which is preliminary data.</text>
</comment>
<evidence type="ECO:0000313" key="10">
    <source>
        <dbReference type="Proteomes" id="UP000008837"/>
    </source>
</evidence>
<dbReference type="GO" id="GO:0032050">
    <property type="term" value="F:clathrin heavy chain binding"/>
    <property type="evidence" value="ECO:0007669"/>
    <property type="project" value="TreeGrafter"/>
</dbReference>
<feature type="compositionally biased region" description="Basic and acidic residues" evidence="8">
    <location>
        <begin position="85"/>
        <end position="99"/>
    </location>
</feature>
<evidence type="ECO:0000256" key="5">
    <source>
        <dbReference type="ARBA" id="ARBA00023329"/>
    </source>
</evidence>
<reference evidence="9 10" key="1">
    <citation type="journal article" date="2007" name="Proc. Natl. Acad. Sci. U.S.A.">
        <title>Dandruff-associated Malassezia genomes reveal convergent and divergent virulence traits shared with plant and human fungal pathogens.</title>
        <authorList>
            <person name="Xu J."/>
            <person name="Saunders C.W."/>
            <person name="Hu P."/>
            <person name="Grant R.A."/>
            <person name="Boekhout T."/>
            <person name="Kuramae E.E."/>
            <person name="Kronstad J.W."/>
            <person name="Deangelis Y.M."/>
            <person name="Reeder N.L."/>
            <person name="Johnstone K.R."/>
            <person name="Leland M."/>
            <person name="Fieno A.M."/>
            <person name="Begley W.M."/>
            <person name="Sun Y."/>
            <person name="Lacey M.P."/>
            <person name="Chaudhary T."/>
            <person name="Keough T."/>
            <person name="Chu L."/>
            <person name="Sears R."/>
            <person name="Yuan B."/>
            <person name="Dawson T.L.Jr."/>
        </authorList>
    </citation>
    <scope>NUCLEOTIDE SEQUENCE [LARGE SCALE GENOMIC DNA]</scope>
    <source>
        <strain evidence="10">ATCC MYA-4612 / CBS 7966</strain>
    </source>
</reference>
<name>A8PXH5_MALGO</name>
<feature type="compositionally biased region" description="Basic and acidic residues" evidence="8">
    <location>
        <begin position="106"/>
        <end position="116"/>
    </location>
</feature>
<comment type="similarity">
    <text evidence="2 6">Belongs to the clathrin light chain family.</text>
</comment>
<dbReference type="AlphaFoldDB" id="A8PXH5"/>
<dbReference type="KEGG" id="mgl:MGL_1448"/>
<dbReference type="Proteomes" id="UP000008837">
    <property type="component" value="Unassembled WGS sequence"/>
</dbReference>
<feature type="compositionally biased region" description="Polar residues" evidence="8">
    <location>
        <begin position="8"/>
        <end position="18"/>
    </location>
</feature>
<dbReference type="Pfam" id="PF01086">
    <property type="entry name" value="Clathrin_lg_ch"/>
    <property type="match status" value="1"/>
</dbReference>
<dbReference type="GO" id="GO:0005198">
    <property type="term" value="F:structural molecule activity"/>
    <property type="evidence" value="ECO:0007669"/>
    <property type="project" value="InterPro"/>
</dbReference>
<dbReference type="GO" id="GO:0030130">
    <property type="term" value="C:clathrin coat of trans-Golgi network vesicle"/>
    <property type="evidence" value="ECO:0007669"/>
    <property type="project" value="InterPro"/>
</dbReference>
<accession>A8PXH5</accession>
<evidence type="ECO:0000256" key="3">
    <source>
        <dbReference type="ARBA" id="ARBA00023136"/>
    </source>
</evidence>
<dbReference type="RefSeq" id="XP_001731265.1">
    <property type="nucleotide sequence ID" value="XM_001731213.1"/>
</dbReference>
<feature type="coiled-coil region" evidence="7">
    <location>
        <begin position="201"/>
        <end position="259"/>
    </location>
</feature>
<dbReference type="InParanoid" id="A8PXH5"/>
<dbReference type="GO" id="GO:0072583">
    <property type="term" value="P:clathrin-dependent endocytosis"/>
    <property type="evidence" value="ECO:0007669"/>
    <property type="project" value="TreeGrafter"/>
</dbReference>
<feature type="compositionally biased region" description="Basic and acidic residues" evidence="8">
    <location>
        <begin position="168"/>
        <end position="178"/>
    </location>
</feature>
<sequence>MSFDMDANHQTTDPTSDFLQREKEAAGTLLGGDEALFGTDAAAAQASGVQGTDDFERRAQEFPAIDDDAPFTDVMSNRESASVAPRREKQPASEEDRFRASYPELDVGHDDFHDDAQQAWESSAPRRMESDFMEGLGSATEPAREPASEAVPERESELEQDMQTPTHQEAKSLFEPERASGPTPFAYEDIDEETEALRTWREQQADDIARREAQAERHRAEAVSKAEQDIDQFYANYNAQKEKNIKKNKEAEARFLEQKQMELAEGTTWTRITKLLDLHNSQSKTIAKGGPGSSDLTRMKELYLRLRREGDKAPGAAGY</sequence>
<keyword evidence="7" id="KW-0175">Coiled coil</keyword>
<dbReference type="PANTHER" id="PTHR10639">
    <property type="entry name" value="CLATHRIN LIGHT CHAIN"/>
    <property type="match status" value="1"/>
</dbReference>
<keyword evidence="10" id="KW-1185">Reference proteome</keyword>
<dbReference type="GeneID" id="5855572"/>
<evidence type="ECO:0000256" key="4">
    <source>
        <dbReference type="ARBA" id="ARBA00023176"/>
    </source>
</evidence>
<evidence type="ECO:0000256" key="2">
    <source>
        <dbReference type="ARBA" id="ARBA00005263"/>
    </source>
</evidence>
<dbReference type="GO" id="GO:0006886">
    <property type="term" value="P:intracellular protein transport"/>
    <property type="evidence" value="ECO:0007669"/>
    <property type="project" value="InterPro"/>
</dbReference>
<dbReference type="OrthoDB" id="5512at2759"/>
<dbReference type="VEuPathDB" id="FungiDB:MGL_1448"/>
<evidence type="ECO:0000256" key="6">
    <source>
        <dbReference type="RuleBase" id="RU363137"/>
    </source>
</evidence>
<dbReference type="InterPro" id="IPR000996">
    <property type="entry name" value="Clathrin_L-chain"/>
</dbReference>
<feature type="region of interest" description="Disordered" evidence="8">
    <location>
        <begin position="1"/>
        <end position="31"/>
    </location>
</feature>
<gene>
    <name evidence="9" type="ORF">MGL_1448</name>
</gene>